<evidence type="ECO:0000256" key="1">
    <source>
        <dbReference type="SAM" id="MobiDB-lite"/>
    </source>
</evidence>
<feature type="region of interest" description="Disordered" evidence="1">
    <location>
        <begin position="1"/>
        <end position="34"/>
    </location>
</feature>
<comment type="caution">
    <text evidence="2">The sequence shown here is derived from an EMBL/GenBank/DDBJ whole genome shotgun (WGS) entry which is preliminary data.</text>
</comment>
<dbReference type="AlphaFoldDB" id="A0AAV4CIM1"/>
<gene>
    <name evidence="2" type="ORF">PoB_005793300</name>
</gene>
<name>A0AAV4CIM1_9GAST</name>
<protein>
    <submittedName>
        <fullName evidence="2">Uncharacterized protein</fullName>
    </submittedName>
</protein>
<evidence type="ECO:0000313" key="2">
    <source>
        <dbReference type="EMBL" id="GFO31428.1"/>
    </source>
</evidence>
<reference evidence="2 3" key="1">
    <citation type="journal article" date="2021" name="Elife">
        <title>Chloroplast acquisition without the gene transfer in kleptoplastic sea slugs, Plakobranchus ocellatus.</title>
        <authorList>
            <person name="Maeda T."/>
            <person name="Takahashi S."/>
            <person name="Yoshida T."/>
            <person name="Shimamura S."/>
            <person name="Takaki Y."/>
            <person name="Nagai Y."/>
            <person name="Toyoda A."/>
            <person name="Suzuki Y."/>
            <person name="Arimoto A."/>
            <person name="Ishii H."/>
            <person name="Satoh N."/>
            <person name="Nishiyama T."/>
            <person name="Hasebe M."/>
            <person name="Maruyama T."/>
            <person name="Minagawa J."/>
            <person name="Obokata J."/>
            <person name="Shigenobu S."/>
        </authorList>
    </citation>
    <scope>NUCLEOTIDE SEQUENCE [LARGE SCALE GENOMIC DNA]</scope>
</reference>
<accession>A0AAV4CIM1</accession>
<feature type="compositionally biased region" description="Basic and acidic residues" evidence="1">
    <location>
        <begin position="21"/>
        <end position="32"/>
    </location>
</feature>
<organism evidence="2 3">
    <name type="scientific">Plakobranchus ocellatus</name>
    <dbReference type="NCBI Taxonomy" id="259542"/>
    <lineage>
        <taxon>Eukaryota</taxon>
        <taxon>Metazoa</taxon>
        <taxon>Spiralia</taxon>
        <taxon>Lophotrochozoa</taxon>
        <taxon>Mollusca</taxon>
        <taxon>Gastropoda</taxon>
        <taxon>Heterobranchia</taxon>
        <taxon>Euthyneura</taxon>
        <taxon>Panpulmonata</taxon>
        <taxon>Sacoglossa</taxon>
        <taxon>Placobranchoidea</taxon>
        <taxon>Plakobranchidae</taxon>
        <taxon>Plakobranchus</taxon>
    </lineage>
</organism>
<dbReference type="Proteomes" id="UP000735302">
    <property type="component" value="Unassembled WGS sequence"/>
</dbReference>
<keyword evidence="3" id="KW-1185">Reference proteome</keyword>
<proteinExistence type="predicted"/>
<dbReference type="EMBL" id="BLXT01006392">
    <property type="protein sequence ID" value="GFO31428.1"/>
    <property type="molecule type" value="Genomic_DNA"/>
</dbReference>
<sequence>MQELDDSPTIEKLSKAIDSLESDKDPGNDRIPPEIIKAGKQSGIFNITTLYKNKVDRSDCNNYRGVFLQRPRQKQLQRSITNQAKKS</sequence>
<evidence type="ECO:0000313" key="3">
    <source>
        <dbReference type="Proteomes" id="UP000735302"/>
    </source>
</evidence>